<dbReference type="Proteomes" id="UP000054477">
    <property type="component" value="Unassembled WGS sequence"/>
</dbReference>
<sequence>WHSTRRFRNFLAPYEPRGPVSILPDTLPSSHGFKDTSNLDQLPNCTNSIL</sequence>
<reference evidence="2" key="2">
    <citation type="submission" date="2015-01" db="EMBL/GenBank/DDBJ databases">
        <title>Evolutionary Origins and Diversification of the Mycorrhizal Mutualists.</title>
        <authorList>
            <consortium name="DOE Joint Genome Institute"/>
            <consortium name="Mycorrhizal Genomics Consortium"/>
            <person name="Kohler A."/>
            <person name="Kuo A."/>
            <person name="Nagy L.G."/>
            <person name="Floudas D."/>
            <person name="Copeland A."/>
            <person name="Barry K.W."/>
            <person name="Cichocki N."/>
            <person name="Veneault-Fourrey C."/>
            <person name="LaButti K."/>
            <person name="Lindquist E.A."/>
            <person name="Lipzen A."/>
            <person name="Lundell T."/>
            <person name="Morin E."/>
            <person name="Murat C."/>
            <person name="Riley R."/>
            <person name="Ohm R."/>
            <person name="Sun H."/>
            <person name="Tunlid A."/>
            <person name="Henrissat B."/>
            <person name="Grigoriev I.V."/>
            <person name="Hibbett D.S."/>
            <person name="Martin F."/>
        </authorList>
    </citation>
    <scope>NUCLEOTIDE SEQUENCE [LARGE SCALE GENOMIC DNA]</scope>
    <source>
        <strain evidence="2">LaAM-08-1</strain>
    </source>
</reference>
<proteinExistence type="predicted"/>
<organism evidence="1 2">
    <name type="scientific">Laccaria amethystina LaAM-08-1</name>
    <dbReference type="NCBI Taxonomy" id="1095629"/>
    <lineage>
        <taxon>Eukaryota</taxon>
        <taxon>Fungi</taxon>
        <taxon>Dikarya</taxon>
        <taxon>Basidiomycota</taxon>
        <taxon>Agaricomycotina</taxon>
        <taxon>Agaricomycetes</taxon>
        <taxon>Agaricomycetidae</taxon>
        <taxon>Agaricales</taxon>
        <taxon>Agaricineae</taxon>
        <taxon>Hydnangiaceae</taxon>
        <taxon>Laccaria</taxon>
    </lineage>
</organism>
<dbReference type="HOGENOM" id="CLU_3129766_0_0_1"/>
<keyword evidence="2" id="KW-1185">Reference proteome</keyword>
<evidence type="ECO:0000313" key="1">
    <source>
        <dbReference type="EMBL" id="KIJ90945.1"/>
    </source>
</evidence>
<gene>
    <name evidence="1" type="ORF">K443DRAFT_36341</name>
</gene>
<feature type="non-terminal residue" evidence="1">
    <location>
        <position position="50"/>
    </location>
</feature>
<dbReference type="EMBL" id="KN839081">
    <property type="protein sequence ID" value="KIJ90945.1"/>
    <property type="molecule type" value="Genomic_DNA"/>
</dbReference>
<accession>A0A0C9WM87</accession>
<protein>
    <submittedName>
        <fullName evidence="1">Unplaced genomic scaffold K443scaffold_546, whole genome shotgun sequence</fullName>
    </submittedName>
</protein>
<reference evidence="1 2" key="1">
    <citation type="submission" date="2014-04" db="EMBL/GenBank/DDBJ databases">
        <authorList>
            <consortium name="DOE Joint Genome Institute"/>
            <person name="Kuo A."/>
            <person name="Kohler A."/>
            <person name="Nagy L.G."/>
            <person name="Floudas D."/>
            <person name="Copeland A."/>
            <person name="Barry K.W."/>
            <person name="Cichocki N."/>
            <person name="Veneault-Fourrey C."/>
            <person name="LaButti K."/>
            <person name="Lindquist E.A."/>
            <person name="Lipzen A."/>
            <person name="Lundell T."/>
            <person name="Morin E."/>
            <person name="Murat C."/>
            <person name="Sun H."/>
            <person name="Tunlid A."/>
            <person name="Henrissat B."/>
            <person name="Grigoriev I.V."/>
            <person name="Hibbett D.S."/>
            <person name="Martin F."/>
            <person name="Nordberg H.P."/>
            <person name="Cantor M.N."/>
            <person name="Hua S.X."/>
        </authorList>
    </citation>
    <scope>NUCLEOTIDE SEQUENCE [LARGE SCALE GENOMIC DNA]</scope>
    <source>
        <strain evidence="1 2">LaAM-08-1</strain>
    </source>
</reference>
<evidence type="ECO:0000313" key="2">
    <source>
        <dbReference type="Proteomes" id="UP000054477"/>
    </source>
</evidence>
<name>A0A0C9WM87_9AGAR</name>
<feature type="non-terminal residue" evidence="1">
    <location>
        <position position="1"/>
    </location>
</feature>
<dbReference type="AlphaFoldDB" id="A0A0C9WM87"/>